<evidence type="ECO:0000256" key="3">
    <source>
        <dbReference type="ARBA" id="ARBA00022553"/>
    </source>
</evidence>
<name>A0ABT3B925_9RHOB</name>
<evidence type="ECO:0000313" key="11">
    <source>
        <dbReference type="EMBL" id="MCV3270062.1"/>
    </source>
</evidence>
<proteinExistence type="evidence at transcript level"/>
<dbReference type="NCBIfam" id="NF003520">
    <property type="entry name" value="PRK05183.1"/>
    <property type="match status" value="1"/>
</dbReference>
<keyword evidence="9" id="KW-0175">Coiled coil</keyword>
<comment type="function">
    <text evidence="7">Acts as a chaperone.</text>
</comment>
<dbReference type="InterPro" id="IPR013126">
    <property type="entry name" value="Hsp_70_fam"/>
</dbReference>
<dbReference type="HAMAP" id="MF_00332">
    <property type="entry name" value="DnaK"/>
    <property type="match status" value="1"/>
</dbReference>
<sequence length="636" mass="68865">MTKVIGIDLGTTNSCISIMDGSQPRVIENSEGARTTPSIVAFTDDERLVGQPAKRQAVTNPENTIFGVKRLIGRRFDDADLAKDKKNMPFNVIDGGNGDAWVEAKGEKYSPSQISAFILGKMKETAESYLGEEVTQAVITVPAYFNDAQRQATKDAGKIAGLEVLRIINEPTAAALAYGLDKENSQTIAVYDLGGGTFDVTILEIDDGLFEVKSTNGDTFLGGEDFDMRIVNYLADEFKKEHQVDLTQDKMALQRLKEAAEKAKIELSSSSQTEINQPFISMGANGQPLHMVMKLTRSKLESLVSDLIKNSIKPCQAALKDAGLSASDIDEVVLVGGMTRMPKVVEEVTKFFGKEPHKGVNPDEVVAMGAAIQAGVLQGDVKDVVLLDVTPLSLGIETLGGVFTRLIDRNTTIPTKKSQIFSTAEDNQNAVTIRVFQGEREMASDNKILGAFNLENIPPAPRGMPQIEVTFDIDANGIVSVGAMDKGTGKEQKITIQASGGLSDEDIEKMVKDAEENAEADKARRELIEAKNQAESLIHSTEKSMEEHSDKVDPTTIEAIELAIAALKDELETDNVDKIKSGIQNVTEAAMKLGEAIYKAAQEDGEDVAEATDAPRGDDDDIVDAEFEDLDDDKRA</sequence>
<organism evidence="11 12">
    <name type="scientific">Roseobacter sinensis</name>
    <dbReference type="NCBI Taxonomy" id="2931391"/>
    <lineage>
        <taxon>Bacteria</taxon>
        <taxon>Pseudomonadati</taxon>
        <taxon>Pseudomonadota</taxon>
        <taxon>Alphaproteobacteria</taxon>
        <taxon>Rhodobacterales</taxon>
        <taxon>Roseobacteraceae</taxon>
        <taxon>Roseobacter</taxon>
    </lineage>
</organism>
<keyword evidence="6 7" id="KW-0346">Stress response</keyword>
<dbReference type="NCBIfam" id="TIGR02350">
    <property type="entry name" value="prok_dnaK"/>
    <property type="match status" value="1"/>
</dbReference>
<reference evidence="11 12" key="1">
    <citation type="submission" date="2022-04" db="EMBL/GenBank/DDBJ databases">
        <title>Roseobacter sp. WL0113 is a bacterium isolated from neritic sediment.</title>
        <authorList>
            <person name="Wang L."/>
            <person name="He W."/>
            <person name="Zhang D.-F."/>
        </authorList>
    </citation>
    <scope>NUCLEOTIDE SEQUENCE [LARGE SCALE GENOMIC DNA]</scope>
    <source>
        <strain evidence="11 12">WL0113</strain>
    </source>
</reference>
<dbReference type="PROSITE" id="PS00329">
    <property type="entry name" value="HSP70_2"/>
    <property type="match status" value="1"/>
</dbReference>
<dbReference type="PRINTS" id="PR00301">
    <property type="entry name" value="HEATSHOCK70"/>
</dbReference>
<feature type="region of interest" description="Disordered" evidence="10">
    <location>
        <begin position="601"/>
        <end position="636"/>
    </location>
</feature>
<keyword evidence="7" id="KW-0143">Chaperone</keyword>
<gene>
    <name evidence="7 11" type="primary">dnaK</name>
    <name evidence="11" type="ORF">MUB52_01345</name>
</gene>
<dbReference type="InterPro" id="IPR018181">
    <property type="entry name" value="Heat_shock_70_CS"/>
</dbReference>
<feature type="compositionally biased region" description="Acidic residues" evidence="10">
    <location>
        <begin position="618"/>
        <end position="636"/>
    </location>
</feature>
<evidence type="ECO:0000256" key="2">
    <source>
        <dbReference type="ARBA" id="ARBA00014415"/>
    </source>
</evidence>
<keyword evidence="5 7" id="KW-0067">ATP-binding</keyword>
<keyword evidence="3 7" id="KW-0597">Phosphoprotein</keyword>
<feature type="coiled-coil region" evidence="9">
    <location>
        <begin position="246"/>
        <end position="273"/>
    </location>
</feature>
<dbReference type="PROSITE" id="PS00297">
    <property type="entry name" value="HSP70_1"/>
    <property type="match status" value="1"/>
</dbReference>
<dbReference type="InterPro" id="IPR029048">
    <property type="entry name" value="HSP70_C_sf"/>
</dbReference>
<feature type="coiled-coil region" evidence="9">
    <location>
        <begin position="511"/>
        <end position="577"/>
    </location>
</feature>
<feature type="modified residue" description="Phosphothreonine; by autocatalysis" evidence="7">
    <location>
        <position position="197"/>
    </location>
</feature>
<evidence type="ECO:0000256" key="8">
    <source>
        <dbReference type="RuleBase" id="RU003322"/>
    </source>
</evidence>
<evidence type="ECO:0000256" key="5">
    <source>
        <dbReference type="ARBA" id="ARBA00022840"/>
    </source>
</evidence>
<accession>A0ABT3B925</accession>
<evidence type="ECO:0000256" key="10">
    <source>
        <dbReference type="SAM" id="MobiDB-lite"/>
    </source>
</evidence>
<evidence type="ECO:0000256" key="6">
    <source>
        <dbReference type="ARBA" id="ARBA00023016"/>
    </source>
</evidence>
<keyword evidence="12" id="KW-1185">Reference proteome</keyword>
<dbReference type="Gene3D" id="2.60.34.10">
    <property type="entry name" value="Substrate Binding Domain Of DNAk, Chain A, domain 1"/>
    <property type="match status" value="1"/>
</dbReference>
<dbReference type="Pfam" id="PF00012">
    <property type="entry name" value="HSP70"/>
    <property type="match status" value="1"/>
</dbReference>
<evidence type="ECO:0000256" key="1">
    <source>
        <dbReference type="ARBA" id="ARBA00007381"/>
    </source>
</evidence>
<dbReference type="SUPFAM" id="SSF53067">
    <property type="entry name" value="Actin-like ATPase domain"/>
    <property type="match status" value="2"/>
</dbReference>
<keyword evidence="4 7" id="KW-0547">Nucleotide-binding</keyword>
<evidence type="ECO:0000256" key="4">
    <source>
        <dbReference type="ARBA" id="ARBA00022741"/>
    </source>
</evidence>
<evidence type="ECO:0000313" key="12">
    <source>
        <dbReference type="Proteomes" id="UP001208690"/>
    </source>
</evidence>
<protein>
    <recommendedName>
        <fullName evidence="2 7">Chaperone protein DnaK</fullName>
    </recommendedName>
    <alternativeName>
        <fullName evidence="7">HSP70</fullName>
    </alternativeName>
    <alternativeName>
        <fullName evidence="7">Heat shock 70 kDa protein</fullName>
    </alternativeName>
    <alternativeName>
        <fullName evidence="7">Heat shock protein 70</fullName>
    </alternativeName>
</protein>
<dbReference type="InterPro" id="IPR043129">
    <property type="entry name" value="ATPase_NBD"/>
</dbReference>
<dbReference type="SUPFAM" id="SSF100934">
    <property type="entry name" value="Heat shock protein 70kD (HSP70), C-terminal subdomain"/>
    <property type="match status" value="1"/>
</dbReference>
<comment type="caution">
    <text evidence="11">The sequence shown here is derived from an EMBL/GenBank/DDBJ whole genome shotgun (WGS) entry which is preliminary data.</text>
</comment>
<dbReference type="SUPFAM" id="SSF100920">
    <property type="entry name" value="Heat shock protein 70kD (HSP70), peptide-binding domain"/>
    <property type="match status" value="1"/>
</dbReference>
<evidence type="ECO:0000256" key="7">
    <source>
        <dbReference type="HAMAP-Rule" id="MF_00332"/>
    </source>
</evidence>
<comment type="similarity">
    <text evidence="1 7 8">Belongs to the heat shock protein 70 family.</text>
</comment>
<dbReference type="Gene3D" id="1.20.1270.10">
    <property type="match status" value="1"/>
</dbReference>
<dbReference type="PROSITE" id="PS01036">
    <property type="entry name" value="HSP70_3"/>
    <property type="match status" value="1"/>
</dbReference>
<dbReference type="InterPro" id="IPR029047">
    <property type="entry name" value="HSP70_peptide-bd_sf"/>
</dbReference>
<dbReference type="Gene3D" id="3.90.640.10">
    <property type="entry name" value="Actin, Chain A, domain 4"/>
    <property type="match status" value="1"/>
</dbReference>
<dbReference type="PANTHER" id="PTHR19375">
    <property type="entry name" value="HEAT SHOCK PROTEIN 70KDA"/>
    <property type="match status" value="1"/>
</dbReference>
<comment type="induction">
    <text evidence="7">By stress conditions e.g. heat shock.</text>
</comment>
<dbReference type="NCBIfam" id="NF001413">
    <property type="entry name" value="PRK00290.1"/>
    <property type="match status" value="1"/>
</dbReference>
<evidence type="ECO:0000256" key="9">
    <source>
        <dbReference type="SAM" id="Coils"/>
    </source>
</evidence>
<dbReference type="InterPro" id="IPR012725">
    <property type="entry name" value="Chaperone_DnaK"/>
</dbReference>
<dbReference type="Proteomes" id="UP001208690">
    <property type="component" value="Unassembled WGS sequence"/>
</dbReference>
<dbReference type="RefSeq" id="WP_263842383.1">
    <property type="nucleotide sequence ID" value="NZ_JALIEB010000001.1"/>
</dbReference>
<dbReference type="EMBL" id="JALIEB010000001">
    <property type="protein sequence ID" value="MCV3270062.1"/>
    <property type="molecule type" value="Genomic_DNA"/>
</dbReference>
<dbReference type="Gene3D" id="3.30.420.40">
    <property type="match status" value="2"/>
</dbReference>